<dbReference type="Pfam" id="PF07969">
    <property type="entry name" value="Amidohydro_3"/>
    <property type="match status" value="1"/>
</dbReference>
<proteinExistence type="predicted"/>
<dbReference type="SUPFAM" id="SSF51556">
    <property type="entry name" value="Metallo-dependent hydrolases"/>
    <property type="match status" value="1"/>
</dbReference>
<dbReference type="AlphaFoldDB" id="A0A926IGJ3"/>
<keyword evidence="3" id="KW-1185">Reference proteome</keyword>
<dbReference type="PANTHER" id="PTHR22642:SF2">
    <property type="entry name" value="PROTEIN LONG AFTER FAR-RED 3"/>
    <property type="match status" value="1"/>
</dbReference>
<comment type="caution">
    <text evidence="2">The sequence shown here is derived from an EMBL/GenBank/DDBJ whole genome shotgun (WGS) entry which is preliminary data.</text>
</comment>
<dbReference type="RefSeq" id="WP_262393997.1">
    <property type="nucleotide sequence ID" value="NZ_JACRTD010000001.1"/>
</dbReference>
<dbReference type="SUPFAM" id="SSF51338">
    <property type="entry name" value="Composite domain of metallo-dependent hydrolases"/>
    <property type="match status" value="1"/>
</dbReference>
<dbReference type="PANTHER" id="PTHR22642">
    <property type="entry name" value="IMIDAZOLONEPROPIONASE"/>
    <property type="match status" value="1"/>
</dbReference>
<feature type="domain" description="Amidohydrolase 3" evidence="1">
    <location>
        <begin position="48"/>
        <end position="528"/>
    </location>
</feature>
<sequence>MKSTIYYGGDILTLEEGNYAQAILVEDGIIKQVGDASTVFISKTPQTEMVDLKGKTLMPAFIDSHSHITALGNTFGMVDLSGASCFDEITDRIGEYKKQNHTSPKEWICGFGYDNNFLKEKRHPDKEMLDKVCKDNPIIISHVSGHMGVANSSALEKFDITKQTKDPKGGVIGRDDGGIPNGYLEETAFTSMTPFIPQRTLKQLTNQMKTAQKVYFQNGITTVQDGFTKKAEWELMMTMAKDQQLKADVISYIQLDGNHDLIEQYRQYQDVYNNHLKIGGYKIFLDGSPQGRTAYLSEPYENTQDNYCGYPVYSDEQVEDFMRIALKEGRQILVHCNGDAAAQQMIDAYQNALKHCPQHKSIRPVMIHAQLVRPDQLSVMKRLGMIASFFVDHTYYWGDIHIKNLGRGRAFQISPVASALKAGTKYTFHQDTPVIQPNMLQTIWCAVNRVTKEGIVIGEQEKISPLDAIKGVTINAAYQYFEEDKKGSVRAGKQADLIILSENPLKVDPWKIKDIQVLATIKDGETVYCAEDNGNI</sequence>
<dbReference type="InterPro" id="IPR032466">
    <property type="entry name" value="Metal_Hydrolase"/>
</dbReference>
<evidence type="ECO:0000259" key="1">
    <source>
        <dbReference type="Pfam" id="PF07969"/>
    </source>
</evidence>
<dbReference type="InterPro" id="IPR033932">
    <property type="entry name" value="YtcJ-like"/>
</dbReference>
<reference evidence="2" key="1">
    <citation type="submission" date="2020-08" db="EMBL/GenBank/DDBJ databases">
        <title>Genome public.</title>
        <authorList>
            <person name="Liu C."/>
            <person name="Sun Q."/>
        </authorList>
    </citation>
    <scope>NUCLEOTIDE SEQUENCE</scope>
    <source>
        <strain evidence="2">NSJ-64</strain>
    </source>
</reference>
<accession>A0A926IGJ3</accession>
<protein>
    <submittedName>
        <fullName evidence="2">Amidohydrolase</fullName>
    </submittedName>
</protein>
<gene>
    <name evidence="2" type="ORF">H8705_00920</name>
</gene>
<dbReference type="Gene3D" id="3.20.20.140">
    <property type="entry name" value="Metal-dependent hydrolases"/>
    <property type="match status" value="1"/>
</dbReference>
<dbReference type="Gene3D" id="2.30.40.10">
    <property type="entry name" value="Urease, subunit C, domain 1"/>
    <property type="match status" value="1"/>
</dbReference>
<dbReference type="CDD" id="cd01300">
    <property type="entry name" value="YtcJ_like"/>
    <property type="match status" value="1"/>
</dbReference>
<name>A0A926IGJ3_9FIRM</name>
<organism evidence="2 3">
    <name type="scientific">Youxingia wuxianensis</name>
    <dbReference type="NCBI Taxonomy" id="2763678"/>
    <lineage>
        <taxon>Bacteria</taxon>
        <taxon>Bacillati</taxon>
        <taxon>Bacillota</taxon>
        <taxon>Clostridia</taxon>
        <taxon>Eubacteriales</taxon>
        <taxon>Oscillospiraceae</taxon>
        <taxon>Youxingia</taxon>
    </lineage>
</organism>
<dbReference type="Proteomes" id="UP000623678">
    <property type="component" value="Unassembled WGS sequence"/>
</dbReference>
<dbReference type="InterPro" id="IPR011059">
    <property type="entry name" value="Metal-dep_hydrolase_composite"/>
</dbReference>
<dbReference type="InterPro" id="IPR013108">
    <property type="entry name" value="Amidohydro_3"/>
</dbReference>
<evidence type="ECO:0000313" key="3">
    <source>
        <dbReference type="Proteomes" id="UP000623678"/>
    </source>
</evidence>
<dbReference type="Gene3D" id="3.10.310.70">
    <property type="match status" value="1"/>
</dbReference>
<dbReference type="GO" id="GO:0016810">
    <property type="term" value="F:hydrolase activity, acting on carbon-nitrogen (but not peptide) bonds"/>
    <property type="evidence" value="ECO:0007669"/>
    <property type="project" value="InterPro"/>
</dbReference>
<dbReference type="EMBL" id="JACRTD010000001">
    <property type="protein sequence ID" value="MBC8584145.1"/>
    <property type="molecule type" value="Genomic_DNA"/>
</dbReference>
<evidence type="ECO:0000313" key="2">
    <source>
        <dbReference type="EMBL" id="MBC8584145.1"/>
    </source>
</evidence>